<organism evidence="7 8">
    <name type="scientific">Centaurea solstitialis</name>
    <name type="common">yellow star-thistle</name>
    <dbReference type="NCBI Taxonomy" id="347529"/>
    <lineage>
        <taxon>Eukaryota</taxon>
        <taxon>Viridiplantae</taxon>
        <taxon>Streptophyta</taxon>
        <taxon>Embryophyta</taxon>
        <taxon>Tracheophyta</taxon>
        <taxon>Spermatophyta</taxon>
        <taxon>Magnoliopsida</taxon>
        <taxon>eudicotyledons</taxon>
        <taxon>Gunneridae</taxon>
        <taxon>Pentapetalae</taxon>
        <taxon>asterids</taxon>
        <taxon>campanulids</taxon>
        <taxon>Asterales</taxon>
        <taxon>Asteraceae</taxon>
        <taxon>Carduoideae</taxon>
        <taxon>Cardueae</taxon>
        <taxon>Centaureinae</taxon>
        <taxon>Centaurea</taxon>
    </lineage>
</organism>
<dbReference type="Proteomes" id="UP001172457">
    <property type="component" value="Chromosome 8"/>
</dbReference>
<evidence type="ECO:0000256" key="2">
    <source>
        <dbReference type="ARBA" id="ARBA00022723"/>
    </source>
</evidence>
<dbReference type="InterPro" id="IPR036397">
    <property type="entry name" value="RNaseH_sf"/>
</dbReference>
<dbReference type="CDD" id="cd09272">
    <property type="entry name" value="RNase_HI_RT_Ty1"/>
    <property type="match status" value="1"/>
</dbReference>
<dbReference type="Pfam" id="PF25597">
    <property type="entry name" value="SH3_retrovirus"/>
    <property type="match status" value="1"/>
</dbReference>
<feature type="region of interest" description="Disordered" evidence="5">
    <location>
        <begin position="514"/>
        <end position="570"/>
    </location>
</feature>
<dbReference type="SUPFAM" id="SSF56672">
    <property type="entry name" value="DNA/RNA polymerases"/>
    <property type="match status" value="1"/>
</dbReference>
<evidence type="ECO:0000256" key="3">
    <source>
        <dbReference type="ARBA" id="ARBA00022750"/>
    </source>
</evidence>
<keyword evidence="8" id="KW-1185">Reference proteome</keyword>
<dbReference type="PANTHER" id="PTHR42648">
    <property type="entry name" value="TRANSPOSASE, PUTATIVE-RELATED"/>
    <property type="match status" value="1"/>
</dbReference>
<accession>A0AA38W6Y8</accession>
<dbReference type="InterPro" id="IPR043502">
    <property type="entry name" value="DNA/RNA_pol_sf"/>
</dbReference>
<dbReference type="InterPro" id="IPR054722">
    <property type="entry name" value="PolX-like_BBD"/>
</dbReference>
<dbReference type="Pfam" id="PF07727">
    <property type="entry name" value="RVT_2"/>
    <property type="match status" value="1"/>
</dbReference>
<dbReference type="InterPro" id="IPR013103">
    <property type="entry name" value="RVT_2"/>
</dbReference>
<keyword evidence="1" id="KW-0645">Protease</keyword>
<keyword evidence="3" id="KW-0064">Aspartyl protease</keyword>
<comment type="caution">
    <text evidence="7">The sequence shown here is derived from an EMBL/GenBank/DDBJ whole genome shotgun (WGS) entry which is preliminary data.</text>
</comment>
<dbReference type="GO" id="GO:0004190">
    <property type="term" value="F:aspartic-type endopeptidase activity"/>
    <property type="evidence" value="ECO:0007669"/>
    <property type="project" value="UniProtKB-KW"/>
</dbReference>
<keyword evidence="2" id="KW-0479">Metal-binding</keyword>
<evidence type="ECO:0000256" key="1">
    <source>
        <dbReference type="ARBA" id="ARBA00022670"/>
    </source>
</evidence>
<dbReference type="AlphaFoldDB" id="A0AA38W6Y8"/>
<dbReference type="Pfam" id="PF00665">
    <property type="entry name" value="rve"/>
    <property type="match status" value="1"/>
</dbReference>
<dbReference type="InterPro" id="IPR057670">
    <property type="entry name" value="SH3_retrovirus"/>
</dbReference>
<dbReference type="InterPro" id="IPR025724">
    <property type="entry name" value="GAG-pre-integrase_dom"/>
</dbReference>
<dbReference type="GO" id="GO:0003676">
    <property type="term" value="F:nucleic acid binding"/>
    <property type="evidence" value="ECO:0007669"/>
    <property type="project" value="InterPro"/>
</dbReference>
<keyword evidence="4" id="KW-0378">Hydrolase</keyword>
<dbReference type="PROSITE" id="PS50994">
    <property type="entry name" value="INTEGRASE"/>
    <property type="match status" value="1"/>
</dbReference>
<dbReference type="Gene3D" id="3.30.420.10">
    <property type="entry name" value="Ribonuclease H-like superfamily/Ribonuclease H"/>
    <property type="match status" value="1"/>
</dbReference>
<protein>
    <recommendedName>
        <fullName evidence="6">Integrase catalytic domain-containing protein</fullName>
    </recommendedName>
</protein>
<evidence type="ECO:0000313" key="8">
    <source>
        <dbReference type="Proteomes" id="UP001172457"/>
    </source>
</evidence>
<evidence type="ECO:0000313" key="7">
    <source>
        <dbReference type="EMBL" id="KAJ9537516.1"/>
    </source>
</evidence>
<dbReference type="InterPro" id="IPR001584">
    <property type="entry name" value="Integrase_cat-core"/>
</dbReference>
<dbReference type="GO" id="GO:0015074">
    <property type="term" value="P:DNA integration"/>
    <property type="evidence" value="ECO:0007669"/>
    <property type="project" value="InterPro"/>
</dbReference>
<evidence type="ECO:0000259" key="6">
    <source>
        <dbReference type="PROSITE" id="PS50994"/>
    </source>
</evidence>
<dbReference type="GO" id="GO:0006508">
    <property type="term" value="P:proteolysis"/>
    <property type="evidence" value="ECO:0007669"/>
    <property type="project" value="UniProtKB-KW"/>
</dbReference>
<dbReference type="GO" id="GO:0046872">
    <property type="term" value="F:metal ion binding"/>
    <property type="evidence" value="ECO:0007669"/>
    <property type="project" value="UniProtKB-KW"/>
</dbReference>
<dbReference type="InterPro" id="IPR012337">
    <property type="entry name" value="RNaseH-like_sf"/>
</dbReference>
<name>A0AA38W6Y8_9ASTR</name>
<proteinExistence type="predicted"/>
<feature type="compositionally biased region" description="Basic and acidic residues" evidence="5">
    <location>
        <begin position="535"/>
        <end position="550"/>
    </location>
</feature>
<dbReference type="Pfam" id="PF13976">
    <property type="entry name" value="gag_pre-integrs"/>
    <property type="match status" value="1"/>
</dbReference>
<evidence type="ECO:0000256" key="5">
    <source>
        <dbReference type="SAM" id="MobiDB-lite"/>
    </source>
</evidence>
<sequence length="1084" mass="124480">MKQKFAGSTKVKRAQLQALRKDFETLAMKEGESVNSYFARTLAIAKKMEASEEEVEKEVEEEASLEQRRNVYNCHKLGHFQYECPSWEKSAHYAEMDEEEEVLLMAYIEKEGGRKEGNKSWFTTLDDMFEHSVKLGNNTRMQVKGKGDIRLEIGGRAHTTGRSKYIIGRGGMILRTNMTSNKTFVLLATVIPQNCLQVTEDTTNLWHQRFGHLNHKSLHYLSNKNLVEGLPWISDTDKACEVCNKGKQHREVIPKMVRWRATERLELVHTDVCGPITPITASNKRYLLTFIDDYSRKTWVYFLSEKSEAFNMFLNFKSSIQNEMGMNIRCLRSDRGGEFTSDKFNKFCEKCGIKRQLTAAYTPQQNGVAERKNRTIMNMVRCLLIEKTMPKVFWAEAARWTVHILNRSPTSAVKEKTPQASWSGIKPSVDHFKVFGCIAHVHVPDKNRTKLEDKSIKCVFVGLSEESKAYKMFNPVTRRVIISRDVKFEEDQSWDRGRSSDEENEDMLVCDENIEDEAEKEPNPNAEVSVDAEAEPEKQSSEEDQAEPKTRSTRTRQTPAHLRDYVSGEGMSEDEAEQYLVLFTCDKDPTGYYEAAKREEWRRAMDLEIEAIIKNETWELETLPAGQKKIPVKWARLVVKGYSQRHGIDYDEVFAPVARWDTIRMLLALAACKSWEVFQLDVKSAFLHGDLKEMMYVEQPEGYIKAGEEHKAYRLKKALYGLKQAPRAWHSRIEEYFMRNGFKKCSHEHTLFVKNGKEGDFLLVSLYVDDLIFTGTNLSLCEEFKISMKQEFDMTDLGKMKFFLGVEIQQMNEGIFLCQKKYAREIVTRFGMENCNAVKNLIVPGTRMSLEEEGEEIGATQYKQLIGSLMYLTNTRSDIMYVVCFLSRFMAKPKKAHLLAAKRVLRYINGTLELGLFYKKGSNEDLQAYTDSDFAGDMDSARSTSGYVFLMGEAAVAWSSRKQSVVTLSTTEAEYVAAAACACQCIWMKTILESFGQTQNKCSVVFCDNSSSIKLSKNPVFHGRTKHINVKFHFLRDLVKDGEIELVHCGSKDQIADIMTKPLKLDTYEQLRRMMGVQKVEDAN</sequence>
<dbReference type="Pfam" id="PF22936">
    <property type="entry name" value="Pol_BBD"/>
    <property type="match status" value="1"/>
</dbReference>
<dbReference type="EMBL" id="JARYMX010000008">
    <property type="protein sequence ID" value="KAJ9537516.1"/>
    <property type="molecule type" value="Genomic_DNA"/>
</dbReference>
<dbReference type="InterPro" id="IPR039537">
    <property type="entry name" value="Retrotran_Ty1/copia-like"/>
</dbReference>
<dbReference type="PANTHER" id="PTHR42648:SF18">
    <property type="entry name" value="RETROTRANSPOSON, UNCLASSIFIED-LIKE PROTEIN"/>
    <property type="match status" value="1"/>
</dbReference>
<gene>
    <name evidence="7" type="ORF">OSB04_030249</name>
</gene>
<feature type="domain" description="Integrase catalytic" evidence="6">
    <location>
        <begin position="250"/>
        <end position="426"/>
    </location>
</feature>
<dbReference type="SUPFAM" id="SSF53098">
    <property type="entry name" value="Ribonuclease H-like"/>
    <property type="match status" value="1"/>
</dbReference>
<evidence type="ECO:0000256" key="4">
    <source>
        <dbReference type="ARBA" id="ARBA00022801"/>
    </source>
</evidence>
<reference evidence="7" key="1">
    <citation type="submission" date="2023-03" db="EMBL/GenBank/DDBJ databases">
        <title>Chromosome-scale reference genome and RAD-based genetic map of yellow starthistle (Centaurea solstitialis) reveal putative structural variation and QTLs associated with invader traits.</title>
        <authorList>
            <person name="Reatini B."/>
            <person name="Cang F.A."/>
            <person name="Jiang Q."/>
            <person name="Mckibben M.T.W."/>
            <person name="Barker M.S."/>
            <person name="Rieseberg L.H."/>
            <person name="Dlugosch K.M."/>
        </authorList>
    </citation>
    <scope>NUCLEOTIDE SEQUENCE</scope>
    <source>
        <strain evidence="7">CAN-66</strain>
        <tissue evidence="7">Leaf</tissue>
    </source>
</reference>